<dbReference type="PANTHER" id="PTHR23050">
    <property type="entry name" value="CALCIUM BINDING PROTEIN"/>
    <property type="match status" value="1"/>
</dbReference>
<organism evidence="4 5">
    <name type="scientific">Hymenolepis diminuta</name>
    <name type="common">Rat tapeworm</name>
    <dbReference type="NCBI Taxonomy" id="6216"/>
    <lineage>
        <taxon>Eukaryota</taxon>
        <taxon>Metazoa</taxon>
        <taxon>Spiralia</taxon>
        <taxon>Lophotrochozoa</taxon>
        <taxon>Platyhelminthes</taxon>
        <taxon>Cestoda</taxon>
        <taxon>Eucestoda</taxon>
        <taxon>Cyclophyllidea</taxon>
        <taxon>Hymenolepididae</taxon>
        <taxon>Hymenolepis</taxon>
    </lineage>
</organism>
<evidence type="ECO:0000256" key="1">
    <source>
        <dbReference type="ARBA" id="ARBA00022737"/>
    </source>
</evidence>
<dbReference type="Proteomes" id="UP000321570">
    <property type="component" value="Unassembled WGS sequence"/>
</dbReference>
<proteinExistence type="predicted"/>
<evidence type="ECO:0000259" key="3">
    <source>
        <dbReference type="PROSITE" id="PS50222"/>
    </source>
</evidence>
<dbReference type="Pfam" id="PF13499">
    <property type="entry name" value="EF-hand_7"/>
    <property type="match status" value="1"/>
</dbReference>
<gene>
    <name evidence="4" type="ORF">WMSIL1_LOCUS9043</name>
</gene>
<dbReference type="AlphaFoldDB" id="A0A564YSF6"/>
<protein>
    <recommendedName>
        <fullName evidence="3">EF-hand domain-containing protein</fullName>
    </recommendedName>
</protein>
<dbReference type="EMBL" id="CABIJS010000344">
    <property type="protein sequence ID" value="VUZ50100.1"/>
    <property type="molecule type" value="Genomic_DNA"/>
</dbReference>
<evidence type="ECO:0000313" key="5">
    <source>
        <dbReference type="Proteomes" id="UP000321570"/>
    </source>
</evidence>
<name>A0A564YSF6_HYMDI</name>
<dbReference type="SUPFAM" id="SSF47473">
    <property type="entry name" value="EF-hand"/>
    <property type="match status" value="1"/>
</dbReference>
<reference evidence="4 5" key="1">
    <citation type="submission" date="2019-07" db="EMBL/GenBank/DDBJ databases">
        <authorList>
            <person name="Jastrzebski P J."/>
            <person name="Paukszto L."/>
            <person name="Jastrzebski P J."/>
        </authorList>
    </citation>
    <scope>NUCLEOTIDE SEQUENCE [LARGE SCALE GENOMIC DNA]</scope>
    <source>
        <strain evidence="4 5">WMS-il1</strain>
    </source>
</reference>
<dbReference type="SMART" id="SM00054">
    <property type="entry name" value="EFh"/>
    <property type="match status" value="2"/>
</dbReference>
<dbReference type="Gene3D" id="1.10.238.10">
    <property type="entry name" value="EF-hand"/>
    <property type="match status" value="1"/>
</dbReference>
<dbReference type="FunFam" id="1.10.238.10:FF:000003">
    <property type="entry name" value="Calmodulin A"/>
    <property type="match status" value="1"/>
</dbReference>
<feature type="domain" description="EF-hand" evidence="3">
    <location>
        <begin position="19"/>
        <end position="54"/>
    </location>
</feature>
<evidence type="ECO:0000313" key="4">
    <source>
        <dbReference type="EMBL" id="VUZ50100.1"/>
    </source>
</evidence>
<dbReference type="PROSITE" id="PS50222">
    <property type="entry name" value="EF_HAND_2"/>
    <property type="match status" value="1"/>
</dbReference>
<sequence length="86" mass="10101">KIPFKDFFEIAKKLLGSQDPITQAVRAFKLFDADYSGKISFQELRQATREIGENLSDEELHVMIDEFDREMDRNICLEEFLSILEQ</sequence>
<keyword evidence="5" id="KW-1185">Reference proteome</keyword>
<dbReference type="InterPro" id="IPR050145">
    <property type="entry name" value="Centrin_CML-like"/>
</dbReference>
<keyword evidence="1" id="KW-0677">Repeat</keyword>
<evidence type="ECO:0000256" key="2">
    <source>
        <dbReference type="ARBA" id="ARBA00022837"/>
    </source>
</evidence>
<feature type="non-terminal residue" evidence="4">
    <location>
        <position position="1"/>
    </location>
</feature>
<dbReference type="InterPro" id="IPR002048">
    <property type="entry name" value="EF_hand_dom"/>
</dbReference>
<dbReference type="GO" id="GO:0005509">
    <property type="term" value="F:calcium ion binding"/>
    <property type="evidence" value="ECO:0007669"/>
    <property type="project" value="InterPro"/>
</dbReference>
<keyword evidence="2" id="KW-0106">Calcium</keyword>
<dbReference type="CDD" id="cd00051">
    <property type="entry name" value="EFh"/>
    <property type="match status" value="1"/>
</dbReference>
<accession>A0A564YSF6</accession>
<dbReference type="InterPro" id="IPR011992">
    <property type="entry name" value="EF-hand-dom_pair"/>
</dbReference>